<dbReference type="AlphaFoldDB" id="A0A0D8J1V4"/>
<keyword evidence="11" id="KW-1185">Reference proteome</keyword>
<feature type="transmembrane region" description="Helical" evidence="5">
    <location>
        <begin position="212"/>
        <end position="233"/>
    </location>
</feature>
<feature type="transmembrane region" description="Helical" evidence="5">
    <location>
        <begin position="239"/>
        <end position="256"/>
    </location>
</feature>
<evidence type="ECO:0000256" key="3">
    <source>
        <dbReference type="ARBA" id="ARBA00022989"/>
    </source>
</evidence>
<proteinExistence type="predicted"/>
<evidence type="ECO:0000313" key="12">
    <source>
        <dbReference type="Proteomes" id="UP000053433"/>
    </source>
</evidence>
<evidence type="ECO:0000313" key="7">
    <source>
        <dbReference type="EMBL" id="KUE75819.1"/>
    </source>
</evidence>
<evidence type="ECO:0000313" key="6">
    <source>
        <dbReference type="EMBL" id="KJF40709.1"/>
    </source>
</evidence>
<gene>
    <name evidence="7" type="ORF">ASJ35_11455</name>
    <name evidence="8" type="ORF">FYJ76_03835</name>
    <name evidence="10" type="ORF">GMD52_04575</name>
    <name evidence="9" type="ORF">GMD59_13300</name>
    <name evidence="6" type="ORF">TQ39_05755</name>
</gene>
<dbReference type="EMBL" id="LMUA01000015">
    <property type="protein sequence ID" value="KUE75819.1"/>
    <property type="molecule type" value="Genomic_DNA"/>
</dbReference>
<feature type="transmembrane region" description="Helical" evidence="5">
    <location>
        <begin position="106"/>
        <end position="126"/>
    </location>
</feature>
<reference evidence="8 13" key="4">
    <citation type="submission" date="2019-08" db="EMBL/GenBank/DDBJ databases">
        <title>In-depth cultivation of the pig gut microbiome towards novel bacterial diversity and tailored functional studies.</title>
        <authorList>
            <person name="Wylensek D."/>
            <person name="Hitch T.C.A."/>
            <person name="Clavel T."/>
        </authorList>
    </citation>
    <scope>NUCLEOTIDE SEQUENCE [LARGE SCALE GENOMIC DNA]</scope>
    <source>
        <strain evidence="8 13">WCA3-601-WT-6J</strain>
    </source>
</reference>
<dbReference type="Proteomes" id="UP000032483">
    <property type="component" value="Unassembled WGS sequence"/>
</dbReference>
<evidence type="ECO:0000256" key="5">
    <source>
        <dbReference type="SAM" id="Phobius"/>
    </source>
</evidence>
<dbReference type="InterPro" id="IPR000537">
    <property type="entry name" value="UbiA_prenyltransferase"/>
</dbReference>
<feature type="transmembrane region" description="Helical" evidence="5">
    <location>
        <begin position="12"/>
        <end position="32"/>
    </location>
</feature>
<evidence type="ECO:0000256" key="1">
    <source>
        <dbReference type="ARBA" id="ARBA00004141"/>
    </source>
</evidence>
<dbReference type="EMBL" id="JXXK01000005">
    <property type="protein sequence ID" value="KJF40709.1"/>
    <property type="molecule type" value="Genomic_DNA"/>
</dbReference>
<feature type="transmembrane region" description="Helical" evidence="5">
    <location>
        <begin position="80"/>
        <end position="100"/>
    </location>
</feature>
<dbReference type="Pfam" id="PF01040">
    <property type="entry name" value="UbiA"/>
    <property type="match status" value="1"/>
</dbReference>
<comment type="caution">
    <text evidence="6">The sequence shown here is derived from an EMBL/GenBank/DDBJ whole genome shotgun (WGS) entry which is preliminary data.</text>
</comment>
<evidence type="ECO:0000313" key="15">
    <source>
        <dbReference type="Proteomes" id="UP000472755"/>
    </source>
</evidence>
<dbReference type="Gene3D" id="1.10.357.140">
    <property type="entry name" value="UbiA prenyltransferase"/>
    <property type="match status" value="1"/>
</dbReference>
<evidence type="ECO:0000256" key="2">
    <source>
        <dbReference type="ARBA" id="ARBA00022692"/>
    </source>
</evidence>
<dbReference type="PATRIC" id="fig|1550024.3.peg.1298"/>
<keyword evidence="4 5" id="KW-0472">Membrane</keyword>
<reference evidence="7 12" key="2">
    <citation type="submission" date="2015-10" db="EMBL/GenBank/DDBJ databases">
        <title>A novel member of the family Ruminococcaceae isolated from human faeces.</title>
        <authorList>
            <person name="Shkoporov A.N."/>
            <person name="Chaplin A.V."/>
            <person name="Motuzova O.V."/>
            <person name="Kafarskaia L.I."/>
            <person name="Efimov B.A."/>
        </authorList>
    </citation>
    <scope>NUCLEOTIDE SEQUENCE [LARGE SCALE GENOMIC DNA]</scope>
    <source>
        <strain evidence="7 12">668</strain>
    </source>
</reference>
<keyword evidence="6" id="KW-0808">Transferase</keyword>
<feature type="transmembrane region" description="Helical" evidence="5">
    <location>
        <begin position="38"/>
        <end position="60"/>
    </location>
</feature>
<dbReference type="Proteomes" id="UP000053433">
    <property type="component" value="Unassembled WGS sequence"/>
</dbReference>
<organism evidence="6 11">
    <name type="scientific">Ruthenibacterium lactatiformans</name>
    <dbReference type="NCBI Taxonomy" id="1550024"/>
    <lineage>
        <taxon>Bacteria</taxon>
        <taxon>Bacillati</taxon>
        <taxon>Bacillota</taxon>
        <taxon>Clostridia</taxon>
        <taxon>Eubacteriales</taxon>
        <taxon>Oscillospiraceae</taxon>
        <taxon>Ruthenibacterium</taxon>
    </lineage>
</organism>
<evidence type="ECO:0000313" key="14">
    <source>
        <dbReference type="Proteomes" id="UP000449193"/>
    </source>
</evidence>
<evidence type="ECO:0000313" key="13">
    <source>
        <dbReference type="Proteomes" id="UP000431913"/>
    </source>
</evidence>
<protein>
    <submittedName>
        <fullName evidence="6 8">Prenyltransferase</fullName>
    </submittedName>
</protein>
<sequence length="309" mass="35015">MKDYIKIARPDHWIKNLFIFPGTLFALLLVGWKGSYGGLAGIALVSFFCTCMIASANYVINEWLDARFDKYHPTKKKRPVVQNTMSGKIVAAEYAVLAAVGLGASLLVNIPFFVCELWLLVMGVLYNVKPFRTKDIAYLDVLSESINNAIRLLLGWFFVTADYLPPVTIVLGYWLGGAFLMAIKRYAEYRMIGDKSTAALYRKSFGQYTEQSLLISAFFYAMCSLFLCGIFIIKYKIELLLVVPFLCGLFCFYFHLAFKKDSAVQKPEKLYREKGLLMYMIILAAVFILALFIKIPALEVFLDSKIIGL</sequence>
<dbReference type="EMBL" id="WMZU01000023">
    <property type="protein sequence ID" value="MTS28254.1"/>
    <property type="molecule type" value="Genomic_DNA"/>
</dbReference>
<dbReference type="EMBL" id="WMZR01000004">
    <property type="protein sequence ID" value="MTS50816.1"/>
    <property type="molecule type" value="Genomic_DNA"/>
</dbReference>
<dbReference type="InterPro" id="IPR044878">
    <property type="entry name" value="UbiA_sf"/>
</dbReference>
<dbReference type="Proteomes" id="UP000472755">
    <property type="component" value="Unassembled WGS sequence"/>
</dbReference>
<evidence type="ECO:0000256" key="4">
    <source>
        <dbReference type="ARBA" id="ARBA00023136"/>
    </source>
</evidence>
<reference evidence="6" key="1">
    <citation type="submission" date="2015-02" db="EMBL/GenBank/DDBJ databases">
        <title>A novel member of the family Ruminococcaceae isolated from human feces.</title>
        <authorList>
            <person name="Shkoporov A.N."/>
            <person name="Chaplin A.V."/>
            <person name="Motuzova O.V."/>
            <person name="Kafarskaia L.I."/>
            <person name="Khokhlova E.V."/>
            <person name="Efimov B.A."/>
        </authorList>
    </citation>
    <scope>NUCLEOTIDE SEQUENCE [LARGE SCALE GENOMIC DNA]</scope>
    <source>
        <strain evidence="6">585-1</strain>
    </source>
</reference>
<accession>A0A0D8J1V4</accession>
<evidence type="ECO:0000313" key="9">
    <source>
        <dbReference type="EMBL" id="MTS28254.1"/>
    </source>
</evidence>
<feature type="transmembrane region" description="Helical" evidence="5">
    <location>
        <begin position="163"/>
        <end position="183"/>
    </location>
</feature>
<dbReference type="Proteomes" id="UP000449193">
    <property type="component" value="Unassembled WGS sequence"/>
</dbReference>
<dbReference type="GO" id="GO:0016020">
    <property type="term" value="C:membrane"/>
    <property type="evidence" value="ECO:0007669"/>
    <property type="project" value="UniProtKB-SubCell"/>
</dbReference>
<evidence type="ECO:0000313" key="8">
    <source>
        <dbReference type="EMBL" id="MST91069.1"/>
    </source>
</evidence>
<dbReference type="RefSeq" id="WP_009322086.1">
    <property type="nucleotide sequence ID" value="NZ_CAOJUJ010000010.1"/>
</dbReference>
<dbReference type="CDD" id="cd13963">
    <property type="entry name" value="PT_UbiA_2"/>
    <property type="match status" value="1"/>
</dbReference>
<name>A0A0D8J1V4_9FIRM</name>
<evidence type="ECO:0000313" key="10">
    <source>
        <dbReference type="EMBL" id="MTS50816.1"/>
    </source>
</evidence>
<keyword evidence="2 5" id="KW-0812">Transmembrane</keyword>
<reference evidence="14 15" key="3">
    <citation type="journal article" date="2019" name="Nat. Med.">
        <title>A library of human gut bacterial isolates paired with longitudinal multiomics data enables mechanistic microbiome research.</title>
        <authorList>
            <person name="Poyet M."/>
            <person name="Groussin M."/>
            <person name="Gibbons S.M."/>
            <person name="Avila-Pacheco J."/>
            <person name="Jiang X."/>
            <person name="Kearney S.M."/>
            <person name="Perrotta A.R."/>
            <person name="Berdy B."/>
            <person name="Zhao S."/>
            <person name="Lieberman T.D."/>
            <person name="Swanson P.K."/>
            <person name="Smith M."/>
            <person name="Roesemann S."/>
            <person name="Alexander J.E."/>
            <person name="Rich S.A."/>
            <person name="Livny J."/>
            <person name="Vlamakis H."/>
            <person name="Clish C."/>
            <person name="Bullock K."/>
            <person name="Deik A."/>
            <person name="Scott J."/>
            <person name="Pierce K.A."/>
            <person name="Xavier R.J."/>
            <person name="Alm E.J."/>
        </authorList>
    </citation>
    <scope>NUCLEOTIDE SEQUENCE [LARGE SCALE GENOMIC DNA]</scope>
    <source>
        <strain evidence="9 15">BIOML-A4</strain>
        <strain evidence="10 14">BIOML-A7</strain>
    </source>
</reference>
<dbReference type="Proteomes" id="UP000431913">
    <property type="component" value="Unassembled WGS sequence"/>
</dbReference>
<evidence type="ECO:0000313" key="11">
    <source>
        <dbReference type="Proteomes" id="UP000032483"/>
    </source>
</evidence>
<dbReference type="GeneID" id="42856128"/>
<keyword evidence="3 5" id="KW-1133">Transmembrane helix</keyword>
<accession>A0A0W7TPR7</accession>
<feature type="transmembrane region" description="Helical" evidence="5">
    <location>
        <begin position="276"/>
        <end position="295"/>
    </location>
</feature>
<dbReference type="EMBL" id="VUNJ01000003">
    <property type="protein sequence ID" value="MST91069.1"/>
    <property type="molecule type" value="Genomic_DNA"/>
</dbReference>
<comment type="subcellular location">
    <subcellularLocation>
        <location evidence="1">Membrane</location>
        <topology evidence="1">Multi-pass membrane protein</topology>
    </subcellularLocation>
</comment>
<dbReference type="GO" id="GO:0016765">
    <property type="term" value="F:transferase activity, transferring alkyl or aryl (other than methyl) groups"/>
    <property type="evidence" value="ECO:0007669"/>
    <property type="project" value="InterPro"/>
</dbReference>